<dbReference type="STRING" id="1072389.K1WRK9"/>
<dbReference type="GeneID" id="18756922"/>
<keyword evidence="2" id="KW-1185">Reference proteome</keyword>
<dbReference type="Gene3D" id="3.90.550.50">
    <property type="match status" value="1"/>
</dbReference>
<gene>
    <name evidence="1" type="ORF">MBM_00987</name>
</gene>
<dbReference type="EMBL" id="JH921429">
    <property type="protein sequence ID" value="EKD20305.1"/>
    <property type="molecule type" value="Genomic_DNA"/>
</dbReference>
<dbReference type="Pfam" id="PF04646">
    <property type="entry name" value="DUF604"/>
    <property type="match status" value="1"/>
</dbReference>
<dbReference type="HOGENOM" id="CLU_024640_1_0_1"/>
<sequence>MSAHSFPGQMRRRIIIATVLLTAITMVWKSSAFSSDSSMVIKVPKLLGTVSLPQRFGSTSDLSYLAPHIKSSSFTYAHRSIRTRYVSGERSTLSQIPEPLLGAPYVLSKNNLTALRIDTPSVLTLEVPKTPQVDTSILSFGIATKLARLEQALAQLEYWLPASGAQLHVSIPGSSRPSFASESLTTEQLYQHAKINMTLHMDDKPFAKAYFGLIKTLYEARAPNTQWLVLIDDDTFLPSLPYLVHHLQSSYDVSQQALVAALSDNFNQVRAYGLMPFGGGGIFISMPLAEFLVQREVWDKCLENPKTEGDQIVHDCLNGHSIIRPAHDAGLQQMDIHGDPSGYFESGRRLLTIHHWKSWYHVDIPLSINVSKACGFECLFQRWSFTDNIVLSNGYSVVEYPSGFGGLQLSEVELTWDGEWKDYIHHMGPLRARLDREKKRSARLVESSVLDGIGVRQIYVDKAENMNGEMDRVVELLWLF</sequence>
<reference evidence="1 2" key="1">
    <citation type="journal article" date="2012" name="BMC Genomics">
        <title>Sequencing the genome of Marssonina brunnea reveals fungus-poplar co-evolution.</title>
        <authorList>
            <person name="Zhu S."/>
            <person name="Cao Y.-Z."/>
            <person name="Jiang C."/>
            <person name="Tan B.-Y."/>
            <person name="Wang Z."/>
            <person name="Feng S."/>
            <person name="Zhang L."/>
            <person name="Su X.-H."/>
            <person name="Brejova B."/>
            <person name="Vinar T."/>
            <person name="Xu M."/>
            <person name="Wang M.-X."/>
            <person name="Zhang S.-G."/>
            <person name="Huang M.-R."/>
            <person name="Wu R."/>
            <person name="Zhou Y."/>
        </authorList>
    </citation>
    <scope>NUCLEOTIDE SEQUENCE [LARGE SCALE GENOMIC DNA]</scope>
    <source>
        <strain evidence="1 2">MB_m1</strain>
    </source>
</reference>
<dbReference type="PANTHER" id="PTHR10811">
    <property type="entry name" value="FRINGE-RELATED"/>
    <property type="match status" value="1"/>
</dbReference>
<accession>K1WRK9</accession>
<dbReference type="AlphaFoldDB" id="K1WRK9"/>
<dbReference type="eggNOG" id="KOG2246">
    <property type="taxonomic scope" value="Eukaryota"/>
</dbReference>
<dbReference type="InParanoid" id="K1WRK9"/>
<organism evidence="1 2">
    <name type="scientific">Marssonina brunnea f. sp. multigermtubi (strain MB_m1)</name>
    <name type="common">Marssonina leaf spot fungus</name>
    <dbReference type="NCBI Taxonomy" id="1072389"/>
    <lineage>
        <taxon>Eukaryota</taxon>
        <taxon>Fungi</taxon>
        <taxon>Dikarya</taxon>
        <taxon>Ascomycota</taxon>
        <taxon>Pezizomycotina</taxon>
        <taxon>Leotiomycetes</taxon>
        <taxon>Helotiales</taxon>
        <taxon>Drepanopezizaceae</taxon>
        <taxon>Drepanopeziza</taxon>
    </lineage>
</organism>
<dbReference type="InterPro" id="IPR006740">
    <property type="entry name" value="DUF604"/>
</dbReference>
<evidence type="ECO:0008006" key="3">
    <source>
        <dbReference type="Google" id="ProtNLM"/>
    </source>
</evidence>
<dbReference type="KEGG" id="mbe:MBM_00987"/>
<dbReference type="Proteomes" id="UP000006753">
    <property type="component" value="Unassembled WGS sequence"/>
</dbReference>
<dbReference type="OMA" id="RDASTQW"/>
<proteinExistence type="predicted"/>
<evidence type="ECO:0000313" key="1">
    <source>
        <dbReference type="EMBL" id="EKD20305.1"/>
    </source>
</evidence>
<dbReference type="OrthoDB" id="414175at2759"/>
<evidence type="ECO:0000313" key="2">
    <source>
        <dbReference type="Proteomes" id="UP000006753"/>
    </source>
</evidence>
<protein>
    <recommendedName>
        <fullName evidence="3">Glycosyltransferase family 31 protein</fullName>
    </recommendedName>
</protein>
<name>K1WRK9_MARBU</name>